<dbReference type="InterPro" id="IPR008906">
    <property type="entry name" value="HATC_C_dom"/>
</dbReference>
<evidence type="ECO:0000256" key="2">
    <source>
        <dbReference type="SAM" id="Phobius"/>
    </source>
</evidence>
<dbReference type="AlphaFoldDB" id="A0A9C6WUX1"/>
<accession>A0A9C6WUX1</accession>
<reference evidence="5" key="2">
    <citation type="submission" date="2025-08" db="UniProtKB">
        <authorList>
            <consortium name="RefSeq"/>
        </authorList>
    </citation>
    <scope>IDENTIFICATION</scope>
    <source>
        <tissue evidence="5">Whole plant</tissue>
    </source>
</reference>
<organism evidence="4 5">
    <name type="scientific">Arachis duranensis</name>
    <name type="common">Wild peanut</name>
    <dbReference type="NCBI Taxonomy" id="130453"/>
    <lineage>
        <taxon>Eukaryota</taxon>
        <taxon>Viridiplantae</taxon>
        <taxon>Streptophyta</taxon>
        <taxon>Embryophyta</taxon>
        <taxon>Tracheophyta</taxon>
        <taxon>Spermatophyta</taxon>
        <taxon>Magnoliopsida</taxon>
        <taxon>eudicotyledons</taxon>
        <taxon>Gunneridae</taxon>
        <taxon>Pentapetalae</taxon>
        <taxon>rosids</taxon>
        <taxon>fabids</taxon>
        <taxon>Fabales</taxon>
        <taxon>Fabaceae</taxon>
        <taxon>Papilionoideae</taxon>
        <taxon>50 kb inversion clade</taxon>
        <taxon>dalbergioids sensu lato</taxon>
        <taxon>Dalbergieae</taxon>
        <taxon>Pterocarpus clade</taxon>
        <taxon>Arachis</taxon>
    </lineage>
</organism>
<reference evidence="4" key="1">
    <citation type="journal article" date="2016" name="Nat. Genet.">
        <title>The genome sequences of Arachis duranensis and Arachis ipaensis, the diploid ancestors of cultivated peanut.</title>
        <authorList>
            <person name="Bertioli D.J."/>
            <person name="Cannon S.B."/>
            <person name="Froenicke L."/>
            <person name="Huang G."/>
            <person name="Farmer A.D."/>
            <person name="Cannon E.K."/>
            <person name="Liu X."/>
            <person name="Gao D."/>
            <person name="Clevenger J."/>
            <person name="Dash S."/>
            <person name="Ren L."/>
            <person name="Moretzsohn M.C."/>
            <person name="Shirasawa K."/>
            <person name="Huang W."/>
            <person name="Vidigal B."/>
            <person name="Abernathy B."/>
            <person name="Chu Y."/>
            <person name="Niederhuth C.E."/>
            <person name="Umale P."/>
            <person name="Araujo A.C."/>
            <person name="Kozik A."/>
            <person name="Kim K.D."/>
            <person name="Burow M.D."/>
            <person name="Varshney R.K."/>
            <person name="Wang X."/>
            <person name="Zhang X."/>
            <person name="Barkley N."/>
            <person name="Guimaraes P.M."/>
            <person name="Isobe S."/>
            <person name="Guo B."/>
            <person name="Liao B."/>
            <person name="Stalker H.T."/>
            <person name="Schmitz R.J."/>
            <person name="Scheffler B.E."/>
            <person name="Leal-Bertioli S.C."/>
            <person name="Xun X."/>
            <person name="Jackson S.A."/>
            <person name="Michelmore R."/>
            <person name="Ozias-Akins P."/>
        </authorList>
    </citation>
    <scope>NUCLEOTIDE SEQUENCE [LARGE SCALE GENOMIC DNA]</scope>
    <source>
        <strain evidence="4">cv. V14167</strain>
    </source>
</reference>
<dbReference type="GeneID" id="127748457"/>
<evidence type="ECO:0000313" key="5">
    <source>
        <dbReference type="RefSeq" id="XP_052118970.1"/>
    </source>
</evidence>
<evidence type="ECO:0000256" key="1">
    <source>
        <dbReference type="SAM" id="MobiDB-lite"/>
    </source>
</evidence>
<dbReference type="Proteomes" id="UP000515211">
    <property type="component" value="Chromosome 6"/>
</dbReference>
<dbReference type="PANTHER" id="PTHR23272:SF184">
    <property type="entry name" value="OS03G0311250 PROTEIN"/>
    <property type="match status" value="1"/>
</dbReference>
<feature type="compositionally biased region" description="Polar residues" evidence="1">
    <location>
        <begin position="324"/>
        <end position="340"/>
    </location>
</feature>
<proteinExistence type="predicted"/>
<keyword evidence="4" id="KW-1185">Reference proteome</keyword>
<gene>
    <name evidence="5" type="primary">LOC127748457</name>
</gene>
<protein>
    <submittedName>
        <fullName evidence="5">Uncharacterized protein LOC127748457</fullName>
    </submittedName>
</protein>
<dbReference type="Pfam" id="PF05699">
    <property type="entry name" value="Dimer_Tnp_hAT"/>
    <property type="match status" value="1"/>
</dbReference>
<keyword evidence="2" id="KW-1133">Transmembrane helix</keyword>
<dbReference type="KEGG" id="adu:127748457"/>
<feature type="domain" description="HAT C-terminal dimerisation" evidence="3">
    <location>
        <begin position="1"/>
        <end position="48"/>
    </location>
</feature>
<keyword evidence="2" id="KW-0812">Transmembrane</keyword>
<feature type="region of interest" description="Disordered" evidence="1">
    <location>
        <begin position="324"/>
        <end position="359"/>
    </location>
</feature>
<name>A0A9C6WUX1_ARADU</name>
<keyword evidence="2" id="KW-0472">Membrane</keyword>
<evidence type="ECO:0000313" key="4">
    <source>
        <dbReference type="Proteomes" id="UP000515211"/>
    </source>
</evidence>
<dbReference type="PANTHER" id="PTHR23272">
    <property type="entry name" value="BED FINGER-RELATED"/>
    <property type="match status" value="1"/>
</dbReference>
<dbReference type="RefSeq" id="XP_052118970.1">
    <property type="nucleotide sequence ID" value="XM_052263010.1"/>
</dbReference>
<evidence type="ECO:0000259" key="3">
    <source>
        <dbReference type="Pfam" id="PF05699"/>
    </source>
</evidence>
<sequence length="359" mass="39128">MACEILVIPVSMVASKSAFSIGRRVLDLYCNSLTLRMVEVLVCTGDWLKEYVFLALDGDDSEVLQQLRRRQLYLLKPSLGVVHPSSSLPFIAPSLHCIHLLHRCVSEDRNSSHSRSKPFALKIATLAVLLVVLLAVLVAVLLASLCRSSACFSVVVLLASLSRFCSLLCRSSARFSVAVLLTVLLEGLKCPAPIANGVAELPVSSVKHLKDFLCCLLSQLQNKKNELQSHVEAGENHEDAFVAVLGKDQLGRVRCYGTSVTRSSLRKDEEICQVKVEYNDKVSSLEKKMDGVCGLLNVMLHQLNPEMSDEEVAALVQATQNSLLDASSSRPRNTPHSSRATVIPPTDDGNDKNNGAHNG</sequence>
<dbReference type="GO" id="GO:0046983">
    <property type="term" value="F:protein dimerization activity"/>
    <property type="evidence" value="ECO:0007669"/>
    <property type="project" value="InterPro"/>
</dbReference>
<feature type="transmembrane region" description="Helical" evidence="2">
    <location>
        <begin position="119"/>
        <end position="143"/>
    </location>
</feature>